<dbReference type="AlphaFoldDB" id="E4MVD0"/>
<dbReference type="WormBase" id="C05E4.12">
    <property type="protein sequence ID" value="CE45689"/>
    <property type="gene ID" value="WBGene00015491"/>
</dbReference>
<reference evidence="1 2" key="1">
    <citation type="journal article" date="1998" name="Science">
        <title>Genome sequence of the nematode C. elegans: a platform for investigating biology.</title>
        <authorList>
            <consortium name="The C. elegans sequencing consortium"/>
            <person name="Sulson J.E."/>
            <person name="Waterston R."/>
        </authorList>
    </citation>
    <scope>NUCLEOTIDE SEQUENCE [LARGE SCALE GENOMIC DNA]</scope>
    <source>
        <strain evidence="1 2">Bristol N2</strain>
    </source>
</reference>
<dbReference type="EMBL" id="BX284605">
    <property type="protein sequence ID" value="CCD63247.1"/>
    <property type="molecule type" value="Genomic_DNA"/>
</dbReference>
<dbReference type="KEGG" id="cel:CELE_C05E4.12"/>
<evidence type="ECO:0000313" key="3">
    <source>
        <dbReference type="WormBase" id="C05E4.12"/>
    </source>
</evidence>
<evidence type="ECO:0000313" key="1">
    <source>
        <dbReference type="EMBL" id="CCD63247.1"/>
    </source>
</evidence>
<accession>E4MVD0</accession>
<dbReference type="Proteomes" id="UP000001940">
    <property type="component" value="Chromosome V"/>
</dbReference>
<evidence type="ECO:0000313" key="2">
    <source>
        <dbReference type="Proteomes" id="UP000001940"/>
    </source>
</evidence>
<dbReference type="AGR" id="WB:WBGene00015491"/>
<dbReference type="HOGENOM" id="CLU_2742353_0_0_1"/>
<gene>
    <name evidence="1 3" type="ORF">C05E4.12</name>
    <name evidence="1" type="ORF">CELE_C05E4.12</name>
</gene>
<dbReference type="GeneID" id="182265"/>
<dbReference type="SMR" id="E4MVD0"/>
<dbReference type="PaxDb" id="6239-C05E4.12"/>
<dbReference type="Bgee" id="WBGene00015491">
    <property type="expression patterns" value="Expressed in pharyngeal muscle cell (C elegans) and 2 other cell types or tissues"/>
</dbReference>
<name>E4MVD0_CAEEL</name>
<keyword evidence="2" id="KW-1185">Reference proteome</keyword>
<dbReference type="InParanoid" id="E4MVD0"/>
<protein>
    <submittedName>
        <fullName evidence="1">Ovule protein</fullName>
    </submittedName>
</protein>
<dbReference type="RefSeq" id="NP_503317.2">
    <property type="nucleotide sequence ID" value="NM_070916.4"/>
</dbReference>
<dbReference type="CTD" id="182265"/>
<organism evidence="1 2">
    <name type="scientific">Caenorhabditis elegans</name>
    <dbReference type="NCBI Taxonomy" id="6239"/>
    <lineage>
        <taxon>Eukaryota</taxon>
        <taxon>Metazoa</taxon>
        <taxon>Ecdysozoa</taxon>
        <taxon>Nematoda</taxon>
        <taxon>Chromadorea</taxon>
        <taxon>Rhabditida</taxon>
        <taxon>Rhabditina</taxon>
        <taxon>Rhabditomorpha</taxon>
        <taxon>Rhabditoidea</taxon>
        <taxon>Rhabditidae</taxon>
        <taxon>Peloderinae</taxon>
        <taxon>Caenorhabditis</taxon>
    </lineage>
</organism>
<sequence length="71" mass="8439">MFTPIIEELDVLEETSREDLRQNSQYSISFGVEHNPESFRNFESEEVEQDVDQKLRIEQIALDKIALVRRQ</sequence>
<proteinExistence type="predicted"/>